<feature type="domain" description="Acyltransferase 3" evidence="8">
    <location>
        <begin position="8"/>
        <end position="331"/>
    </location>
</feature>
<dbReference type="GO" id="GO:0005886">
    <property type="term" value="C:plasma membrane"/>
    <property type="evidence" value="ECO:0007669"/>
    <property type="project" value="UniProtKB-SubCell"/>
</dbReference>
<evidence type="ECO:0000256" key="2">
    <source>
        <dbReference type="ARBA" id="ARBA00007400"/>
    </source>
</evidence>
<dbReference type="RefSeq" id="WP_066329314.1">
    <property type="nucleotide sequence ID" value="NZ_BJVF01000007.1"/>
</dbReference>
<keyword evidence="4 7" id="KW-0812">Transmembrane</keyword>
<reference evidence="10" key="2">
    <citation type="submission" date="2016-03" db="EMBL/GenBank/DDBJ databases">
        <authorList>
            <person name="Ploux O."/>
        </authorList>
    </citation>
    <scope>NUCLEOTIDE SEQUENCE</scope>
    <source>
        <strain evidence="10">NBRC 105008</strain>
    </source>
</reference>
<comment type="caution">
    <text evidence="10">The sequence shown here is derived from an EMBL/GenBank/DDBJ whole genome shotgun (WGS) entry which is preliminary data.</text>
</comment>
<feature type="transmembrane region" description="Helical" evidence="7">
    <location>
        <begin position="216"/>
        <end position="234"/>
    </location>
</feature>
<feature type="transmembrane region" description="Helical" evidence="7">
    <location>
        <begin position="12"/>
        <end position="32"/>
    </location>
</feature>
<evidence type="ECO:0000256" key="1">
    <source>
        <dbReference type="ARBA" id="ARBA00004651"/>
    </source>
</evidence>
<evidence type="ECO:0000256" key="7">
    <source>
        <dbReference type="SAM" id="Phobius"/>
    </source>
</evidence>
<feature type="transmembrane region" description="Helical" evidence="7">
    <location>
        <begin position="185"/>
        <end position="204"/>
    </location>
</feature>
<reference evidence="11 13" key="3">
    <citation type="submission" date="2016-10" db="EMBL/GenBank/DDBJ databases">
        <authorList>
            <person name="Varghese N."/>
            <person name="Submissions S."/>
        </authorList>
    </citation>
    <scope>NUCLEOTIDE SEQUENCE [LARGE SCALE GENOMIC DNA]</scope>
    <source>
        <strain evidence="11 13">Gm-149</strain>
    </source>
</reference>
<organism evidence="10 12">
    <name type="scientific">Flavobacterium glycines</name>
    <dbReference type="NCBI Taxonomy" id="551990"/>
    <lineage>
        <taxon>Bacteria</taxon>
        <taxon>Pseudomonadati</taxon>
        <taxon>Bacteroidota</taxon>
        <taxon>Flavobacteriia</taxon>
        <taxon>Flavobacteriales</taxon>
        <taxon>Flavobacteriaceae</taxon>
        <taxon>Flavobacterium</taxon>
    </lineage>
</organism>
<feature type="transmembrane region" description="Helical" evidence="7">
    <location>
        <begin position="131"/>
        <end position="149"/>
    </location>
</feature>
<name>A0A1B9DHB3_9FLAO</name>
<evidence type="ECO:0000313" key="11">
    <source>
        <dbReference type="EMBL" id="SDJ54242.1"/>
    </source>
</evidence>
<dbReference type="Proteomes" id="UP000182367">
    <property type="component" value="Unassembled WGS sequence"/>
</dbReference>
<evidence type="ECO:0000256" key="6">
    <source>
        <dbReference type="ARBA" id="ARBA00023136"/>
    </source>
</evidence>
<accession>A0A1B9DHB3</accession>
<evidence type="ECO:0000256" key="5">
    <source>
        <dbReference type="ARBA" id="ARBA00022989"/>
    </source>
</evidence>
<protein>
    <submittedName>
        <fullName evidence="11">Surface polysaccharide O-acyltransferase, integral membrane enzyme</fullName>
    </submittedName>
</protein>
<reference evidence="12" key="1">
    <citation type="submission" date="2016-03" db="EMBL/GenBank/DDBJ databases">
        <title>Draft genome sequence of Paenibacillus glacialis DSM 22343.</title>
        <authorList>
            <person name="Shin S.-K."/>
            <person name="Yi H."/>
        </authorList>
    </citation>
    <scope>NUCLEOTIDE SEQUENCE [LARGE SCALE GENOMIC DNA]</scope>
    <source>
        <strain evidence="12">NBRC 105008</strain>
    </source>
</reference>
<feature type="transmembrane region" description="Helical" evidence="7">
    <location>
        <begin position="82"/>
        <end position="103"/>
    </location>
</feature>
<feature type="transmembrane region" description="Helical" evidence="7">
    <location>
        <begin position="246"/>
        <end position="265"/>
    </location>
</feature>
<dbReference type="GO" id="GO:0009246">
    <property type="term" value="P:enterobacterial common antigen biosynthetic process"/>
    <property type="evidence" value="ECO:0007669"/>
    <property type="project" value="TreeGrafter"/>
</dbReference>
<evidence type="ECO:0000313" key="12">
    <source>
        <dbReference type="Proteomes" id="UP000093226"/>
    </source>
</evidence>
<comment type="similarity">
    <text evidence="2">Belongs to the acyltransferase 3 family.</text>
</comment>
<dbReference type="STRING" id="551990.SAMN05192550_2288"/>
<dbReference type="AlphaFoldDB" id="A0A1B9DHB3"/>
<dbReference type="Pfam" id="PF01757">
    <property type="entry name" value="Acyl_transf_3"/>
    <property type="match status" value="1"/>
</dbReference>
<feature type="transmembrane region" description="Helical" evidence="7">
    <location>
        <begin position="312"/>
        <end position="334"/>
    </location>
</feature>
<dbReference type="EMBL" id="BJVF01000007">
    <property type="protein sequence ID" value="GEL11987.1"/>
    <property type="molecule type" value="Genomic_DNA"/>
</dbReference>
<keyword evidence="13" id="KW-1185">Reference proteome</keyword>
<gene>
    <name evidence="10" type="ORF">FBGL_13720</name>
    <name evidence="9" type="ORF">FGL01_27260</name>
    <name evidence="11" type="ORF">SAMN05192550_2288</name>
</gene>
<evidence type="ECO:0000313" key="9">
    <source>
        <dbReference type="EMBL" id="GEL11987.1"/>
    </source>
</evidence>
<feature type="transmembrane region" description="Helical" evidence="7">
    <location>
        <begin position="277"/>
        <end position="300"/>
    </location>
</feature>
<dbReference type="InterPro" id="IPR002656">
    <property type="entry name" value="Acyl_transf_3_dom"/>
</dbReference>
<comment type="subcellular location">
    <subcellularLocation>
        <location evidence="1">Cell membrane</location>
        <topology evidence="1">Multi-pass membrane protein</topology>
    </subcellularLocation>
</comment>
<keyword evidence="6 7" id="KW-0472">Membrane</keyword>
<evidence type="ECO:0000313" key="10">
    <source>
        <dbReference type="EMBL" id="OCB69086.1"/>
    </source>
</evidence>
<dbReference type="EMBL" id="LVEO01000026">
    <property type="protein sequence ID" value="OCB69086.1"/>
    <property type="molecule type" value="Genomic_DNA"/>
</dbReference>
<evidence type="ECO:0000313" key="14">
    <source>
        <dbReference type="Proteomes" id="UP000321579"/>
    </source>
</evidence>
<dbReference type="GO" id="GO:0016413">
    <property type="term" value="F:O-acetyltransferase activity"/>
    <property type="evidence" value="ECO:0007669"/>
    <property type="project" value="TreeGrafter"/>
</dbReference>
<evidence type="ECO:0000259" key="8">
    <source>
        <dbReference type="Pfam" id="PF01757"/>
    </source>
</evidence>
<keyword evidence="5 7" id="KW-1133">Transmembrane helix</keyword>
<dbReference type="Proteomes" id="UP000321579">
    <property type="component" value="Unassembled WGS sequence"/>
</dbReference>
<feature type="transmembrane region" description="Helical" evidence="7">
    <location>
        <begin position="161"/>
        <end position="179"/>
    </location>
</feature>
<feature type="transmembrane region" description="Helical" evidence="7">
    <location>
        <begin position="52"/>
        <end position="70"/>
    </location>
</feature>
<sequence>MKRNHLEIAWMNNLRALATLSVIVLHVAFPILYNYGTIKVNDWQIGNFFDSLVRFCVPIFLMLTGALLLSKPIEIESFFKKRFLRILLPFLFWSSIYVVYSLALKYNIETDLSLLECVKFVYLQFKDGASYHLWYVYMIIGIYLFLPILNKWILNSSEKEIRCFIVFWFFVMFLKHPYLSRFIPNIDLTYFSGFIGYPVLGYYLAYKFNSQKTVKLSILLFIVGFGFTMIATVLKTMQQGVFYQAFYDYLSPNVIIEAIGVFLFFKSYSFQKTKLQLVVNTVSKHSYGIYLSHVLMLSFLDSLDLNYSITNPIIAIPLISILCIIMSLIVTFLINKIPYGHLISG</sequence>
<proteinExistence type="inferred from homology"/>
<dbReference type="EMBL" id="FNEO01000004">
    <property type="protein sequence ID" value="SDJ54242.1"/>
    <property type="molecule type" value="Genomic_DNA"/>
</dbReference>
<dbReference type="OrthoDB" id="9810469at2"/>
<reference evidence="9 14" key="4">
    <citation type="submission" date="2019-07" db="EMBL/GenBank/DDBJ databases">
        <title>Whole genome shotgun sequence of Flavobacterium glycines NBRC 105008.</title>
        <authorList>
            <person name="Hosoyama A."/>
            <person name="Uohara A."/>
            <person name="Ohji S."/>
            <person name="Ichikawa N."/>
        </authorList>
    </citation>
    <scope>NUCLEOTIDE SEQUENCE [LARGE SCALE GENOMIC DNA]</scope>
    <source>
        <strain evidence="9 14">NBRC 105008</strain>
    </source>
</reference>
<evidence type="ECO:0000313" key="13">
    <source>
        <dbReference type="Proteomes" id="UP000182367"/>
    </source>
</evidence>
<dbReference type="Proteomes" id="UP000093226">
    <property type="component" value="Unassembled WGS sequence"/>
</dbReference>
<evidence type="ECO:0000256" key="3">
    <source>
        <dbReference type="ARBA" id="ARBA00022475"/>
    </source>
</evidence>
<dbReference type="PANTHER" id="PTHR40074">
    <property type="entry name" value="O-ACETYLTRANSFERASE WECH"/>
    <property type="match status" value="1"/>
</dbReference>
<keyword evidence="3" id="KW-1003">Cell membrane</keyword>
<dbReference type="PANTHER" id="PTHR40074:SF2">
    <property type="entry name" value="O-ACETYLTRANSFERASE WECH"/>
    <property type="match status" value="1"/>
</dbReference>
<evidence type="ECO:0000256" key="4">
    <source>
        <dbReference type="ARBA" id="ARBA00022692"/>
    </source>
</evidence>